<reference evidence="1 2" key="1">
    <citation type="journal article" date="2018" name="Nat. Ecol. Evol.">
        <title>Shark genomes provide insights into elasmobranch evolution and the origin of vertebrates.</title>
        <authorList>
            <person name="Hara Y"/>
            <person name="Yamaguchi K"/>
            <person name="Onimaru K"/>
            <person name="Kadota M"/>
            <person name="Koyanagi M"/>
            <person name="Keeley SD"/>
            <person name="Tatsumi K"/>
            <person name="Tanaka K"/>
            <person name="Motone F"/>
            <person name="Kageyama Y"/>
            <person name="Nozu R"/>
            <person name="Adachi N"/>
            <person name="Nishimura O"/>
            <person name="Nakagawa R"/>
            <person name="Tanegashima C"/>
            <person name="Kiyatake I"/>
            <person name="Matsumoto R"/>
            <person name="Murakumo K"/>
            <person name="Nishida K"/>
            <person name="Terakita A"/>
            <person name="Kuratani S"/>
            <person name="Sato K"/>
            <person name="Hyodo S Kuraku.S."/>
        </authorList>
    </citation>
    <scope>NUCLEOTIDE SEQUENCE [LARGE SCALE GENOMIC DNA]</scope>
</reference>
<name>A0A401SBZ0_CHIPU</name>
<dbReference type="AlphaFoldDB" id="A0A401SBZ0"/>
<dbReference type="EMBL" id="BEZZ01000184">
    <property type="protein sequence ID" value="GCC27929.1"/>
    <property type="molecule type" value="Genomic_DNA"/>
</dbReference>
<dbReference type="PANTHER" id="PTHR35069:SF1">
    <property type="entry name" value="CILIA- AND FLAGELLA-ASSOCIATED PROTEIN 95"/>
    <property type="match status" value="1"/>
</dbReference>
<dbReference type="PANTHER" id="PTHR35069">
    <property type="entry name" value="PROTEIN C9ORF135"/>
    <property type="match status" value="1"/>
</dbReference>
<dbReference type="Proteomes" id="UP000287033">
    <property type="component" value="Unassembled WGS sequence"/>
</dbReference>
<accession>A0A401SBZ0</accession>
<keyword evidence="2" id="KW-1185">Reference proteome</keyword>
<proteinExistence type="predicted"/>
<comment type="caution">
    <text evidence="1">The sequence shown here is derived from an EMBL/GenBank/DDBJ whole genome shotgun (WGS) entry which is preliminary data.</text>
</comment>
<organism evidence="1 2">
    <name type="scientific">Chiloscyllium punctatum</name>
    <name type="common">Brownbanded bambooshark</name>
    <name type="synonym">Hemiscyllium punctatum</name>
    <dbReference type="NCBI Taxonomy" id="137246"/>
    <lineage>
        <taxon>Eukaryota</taxon>
        <taxon>Metazoa</taxon>
        <taxon>Chordata</taxon>
        <taxon>Craniata</taxon>
        <taxon>Vertebrata</taxon>
        <taxon>Chondrichthyes</taxon>
        <taxon>Elasmobranchii</taxon>
        <taxon>Galeomorphii</taxon>
        <taxon>Galeoidea</taxon>
        <taxon>Orectolobiformes</taxon>
        <taxon>Hemiscylliidae</taxon>
        <taxon>Chiloscyllium</taxon>
    </lineage>
</organism>
<dbReference type="OrthoDB" id="309575at2759"/>
<protein>
    <submittedName>
        <fullName evidence="1">Uncharacterized protein</fullName>
    </submittedName>
</protein>
<dbReference type="Pfam" id="PF15139">
    <property type="entry name" value="CFAP95"/>
    <property type="match status" value="1"/>
</dbReference>
<sequence length="220" mass="26043">MWANWNIRQNFQLDNPDRKGSLTLRSNYKKYSRPVLVCNWYQHREAEPKDYDMDAIPEGYWKNLHRSTYKRFISVPPGDWSTTSEAFMSQISFKDDYRLREKMPLMDQKTAVKELRKRTIGGLNTKANAALPRHPPEHSKLYAETTYNYDFMPPLNFIPAPDEVPKESVDYRRCHSQFVDTDDYRRHGRNTWMNESGIYANSELRKALFPPSNPIATRLK</sequence>
<gene>
    <name evidence="1" type="ORF">chiPu_0006355</name>
</gene>
<dbReference type="GO" id="GO:0005886">
    <property type="term" value="C:plasma membrane"/>
    <property type="evidence" value="ECO:0007669"/>
    <property type="project" value="TreeGrafter"/>
</dbReference>
<evidence type="ECO:0000313" key="1">
    <source>
        <dbReference type="EMBL" id="GCC27929.1"/>
    </source>
</evidence>
<dbReference type="STRING" id="137246.A0A401SBZ0"/>
<dbReference type="InterPro" id="IPR027905">
    <property type="entry name" value="CFAP95"/>
</dbReference>
<dbReference type="OMA" id="DWCSSRQ"/>
<evidence type="ECO:0000313" key="2">
    <source>
        <dbReference type="Proteomes" id="UP000287033"/>
    </source>
</evidence>